<proteinExistence type="predicted"/>
<dbReference type="AlphaFoldDB" id="A0A2V3VPP4"/>
<dbReference type="Pfam" id="PF07849">
    <property type="entry name" value="DUF1641"/>
    <property type="match status" value="1"/>
</dbReference>
<dbReference type="InterPro" id="IPR012440">
    <property type="entry name" value="DUF1641"/>
</dbReference>
<sequence>MAEPITAIKRTIKSETELEKEKLNELQSLLVEHGDALEKLLNITGELDRIGAIDGLQAMLDAKEDIAKIGLEQITREPITNLINHGLNLSAIASSISPEVTEKLSNSIKIGMDEAEEQLANDDKVSILSLMKAINDPDINRAMKFGLHFLKGMGKGLK</sequence>
<dbReference type="PANTHER" id="PTHR38433">
    <property type="match status" value="1"/>
</dbReference>
<dbReference type="PANTHER" id="PTHR38433:SF1">
    <property type="entry name" value="DUF1641 DOMAIN-CONTAINING PROTEIN"/>
    <property type="match status" value="1"/>
</dbReference>
<dbReference type="Proteomes" id="UP000247978">
    <property type="component" value="Unassembled WGS sequence"/>
</dbReference>
<dbReference type="RefSeq" id="WP_110396727.1">
    <property type="nucleotide sequence ID" value="NZ_JADIJL010000001.1"/>
</dbReference>
<name>A0A2V3VPP4_9BACI</name>
<comment type="caution">
    <text evidence="1">The sequence shown here is derived from an EMBL/GenBank/DDBJ whole genome shotgun (WGS) entry which is preliminary data.</text>
</comment>
<dbReference type="OrthoDB" id="147801at2"/>
<keyword evidence="2" id="KW-1185">Reference proteome</keyword>
<organism evidence="1 2">
    <name type="scientific">Pseudogracilibacillus auburnensis</name>
    <dbReference type="NCBI Taxonomy" id="1494959"/>
    <lineage>
        <taxon>Bacteria</taxon>
        <taxon>Bacillati</taxon>
        <taxon>Bacillota</taxon>
        <taxon>Bacilli</taxon>
        <taxon>Bacillales</taxon>
        <taxon>Bacillaceae</taxon>
        <taxon>Pseudogracilibacillus</taxon>
    </lineage>
</organism>
<dbReference type="EMBL" id="QJJQ01000014">
    <property type="protein sequence ID" value="PXW83812.1"/>
    <property type="molecule type" value="Genomic_DNA"/>
</dbReference>
<protein>
    <submittedName>
        <fullName evidence="1">Uncharacterized protein YjgD (DUF1641 family)</fullName>
    </submittedName>
</protein>
<gene>
    <name evidence="1" type="ORF">DFR56_11497</name>
</gene>
<reference evidence="1 2" key="1">
    <citation type="submission" date="2018-05" db="EMBL/GenBank/DDBJ databases">
        <title>Genomic Encyclopedia of Type Strains, Phase IV (KMG-IV): sequencing the most valuable type-strain genomes for metagenomic binning, comparative biology and taxonomic classification.</title>
        <authorList>
            <person name="Goeker M."/>
        </authorList>
    </citation>
    <scope>NUCLEOTIDE SEQUENCE [LARGE SCALE GENOMIC DNA]</scope>
    <source>
        <strain evidence="1 2">DSM 28556</strain>
    </source>
</reference>
<evidence type="ECO:0000313" key="2">
    <source>
        <dbReference type="Proteomes" id="UP000247978"/>
    </source>
</evidence>
<accession>A0A2V3VPP4</accession>
<evidence type="ECO:0000313" key="1">
    <source>
        <dbReference type="EMBL" id="PXW83812.1"/>
    </source>
</evidence>